<reference evidence="1 2" key="1">
    <citation type="journal article" date="2022" name="Front. Cell. Infect. Microbiol.">
        <title>The Genomes of Two Strains of Taenia crassiceps the Animal Model for the Study of Human Cysticercosis.</title>
        <authorList>
            <person name="Bobes R.J."/>
            <person name="Estrada K."/>
            <person name="Rios-Valencia D.G."/>
            <person name="Calderon-Gallegos A."/>
            <person name="de la Torre P."/>
            <person name="Carrero J.C."/>
            <person name="Sanchez-Flores A."/>
            <person name="Laclette J.P."/>
        </authorList>
    </citation>
    <scope>NUCLEOTIDE SEQUENCE [LARGE SCALE GENOMIC DNA]</scope>
    <source>
        <strain evidence="1">WFUcys</strain>
    </source>
</reference>
<keyword evidence="2" id="KW-1185">Reference proteome</keyword>
<sequence>MQRGAPVRKQHTPPLGVVTSFVAGMTRQSDESHISSTDTTQDEKALPSVSSVPWVIFTFSSPPAVSFSSVQLDLFCRAVFGAALSPTSSQ</sequence>
<accession>A0ABR4Q9M6</accession>
<organism evidence="1 2">
    <name type="scientific">Taenia crassiceps</name>
    <dbReference type="NCBI Taxonomy" id="6207"/>
    <lineage>
        <taxon>Eukaryota</taxon>
        <taxon>Metazoa</taxon>
        <taxon>Spiralia</taxon>
        <taxon>Lophotrochozoa</taxon>
        <taxon>Platyhelminthes</taxon>
        <taxon>Cestoda</taxon>
        <taxon>Eucestoda</taxon>
        <taxon>Cyclophyllidea</taxon>
        <taxon>Taeniidae</taxon>
        <taxon>Taenia</taxon>
    </lineage>
</organism>
<gene>
    <name evidence="1" type="ORF">TcWFU_006705</name>
</gene>
<name>A0ABR4Q9M6_9CEST</name>
<proteinExistence type="predicted"/>
<evidence type="ECO:0000313" key="2">
    <source>
        <dbReference type="Proteomes" id="UP001651158"/>
    </source>
</evidence>
<dbReference type="EMBL" id="JAKROA010000006">
    <property type="protein sequence ID" value="KAL5106297.1"/>
    <property type="molecule type" value="Genomic_DNA"/>
</dbReference>
<protein>
    <submittedName>
        <fullName evidence="1">Uncharacterized protein</fullName>
    </submittedName>
</protein>
<evidence type="ECO:0000313" key="1">
    <source>
        <dbReference type="EMBL" id="KAL5106297.1"/>
    </source>
</evidence>
<comment type="caution">
    <text evidence="1">The sequence shown here is derived from an EMBL/GenBank/DDBJ whole genome shotgun (WGS) entry which is preliminary data.</text>
</comment>
<dbReference type="Proteomes" id="UP001651158">
    <property type="component" value="Unassembled WGS sequence"/>
</dbReference>